<sequence>MNKEYKVIHTCKSCGDKFEVDQGSRQQHCDPCIAKKVTHKT</sequence>
<organism evidence="1">
    <name type="scientific">marine sediment metagenome</name>
    <dbReference type="NCBI Taxonomy" id="412755"/>
    <lineage>
        <taxon>unclassified sequences</taxon>
        <taxon>metagenomes</taxon>
        <taxon>ecological metagenomes</taxon>
    </lineage>
</organism>
<dbReference type="AlphaFoldDB" id="A0A0F9F7G3"/>
<evidence type="ECO:0000313" key="1">
    <source>
        <dbReference type="EMBL" id="KKL82233.1"/>
    </source>
</evidence>
<protein>
    <submittedName>
        <fullName evidence="1">Uncharacterized protein</fullName>
    </submittedName>
</protein>
<accession>A0A0F9F7G3</accession>
<gene>
    <name evidence="1" type="ORF">LCGC14_1986770</name>
</gene>
<proteinExistence type="predicted"/>
<comment type="caution">
    <text evidence="1">The sequence shown here is derived from an EMBL/GenBank/DDBJ whole genome shotgun (WGS) entry which is preliminary data.</text>
</comment>
<dbReference type="EMBL" id="LAZR01022329">
    <property type="protein sequence ID" value="KKL82233.1"/>
    <property type="molecule type" value="Genomic_DNA"/>
</dbReference>
<name>A0A0F9F7G3_9ZZZZ</name>
<reference evidence="1" key="1">
    <citation type="journal article" date="2015" name="Nature">
        <title>Complex archaea that bridge the gap between prokaryotes and eukaryotes.</title>
        <authorList>
            <person name="Spang A."/>
            <person name="Saw J.H."/>
            <person name="Jorgensen S.L."/>
            <person name="Zaremba-Niedzwiedzka K."/>
            <person name="Martijn J."/>
            <person name="Lind A.E."/>
            <person name="van Eijk R."/>
            <person name="Schleper C."/>
            <person name="Guy L."/>
            <person name="Ettema T.J."/>
        </authorList>
    </citation>
    <scope>NUCLEOTIDE SEQUENCE</scope>
</reference>